<reference evidence="1" key="1">
    <citation type="submission" date="2020-06" db="EMBL/GenBank/DDBJ databases">
        <authorList>
            <person name="Li T."/>
            <person name="Hu X."/>
            <person name="Zhang T."/>
            <person name="Song X."/>
            <person name="Zhang H."/>
            <person name="Dai N."/>
            <person name="Sheng W."/>
            <person name="Hou X."/>
            <person name="Wei L."/>
        </authorList>
    </citation>
    <scope>NUCLEOTIDE SEQUENCE</scope>
    <source>
        <strain evidence="1">KEN1</strain>
        <tissue evidence="1">Leaf</tissue>
    </source>
</reference>
<reference evidence="1" key="2">
    <citation type="journal article" date="2024" name="Plant">
        <title>Genomic evolution and insights into agronomic trait innovations of Sesamum species.</title>
        <authorList>
            <person name="Miao H."/>
            <person name="Wang L."/>
            <person name="Qu L."/>
            <person name="Liu H."/>
            <person name="Sun Y."/>
            <person name="Le M."/>
            <person name="Wang Q."/>
            <person name="Wei S."/>
            <person name="Zheng Y."/>
            <person name="Lin W."/>
            <person name="Duan Y."/>
            <person name="Cao H."/>
            <person name="Xiong S."/>
            <person name="Wang X."/>
            <person name="Wei L."/>
            <person name="Li C."/>
            <person name="Ma Q."/>
            <person name="Ju M."/>
            <person name="Zhao R."/>
            <person name="Li G."/>
            <person name="Mu C."/>
            <person name="Tian Q."/>
            <person name="Mei H."/>
            <person name="Zhang T."/>
            <person name="Gao T."/>
            <person name="Zhang H."/>
        </authorList>
    </citation>
    <scope>NUCLEOTIDE SEQUENCE</scope>
    <source>
        <strain evidence="1">KEN1</strain>
    </source>
</reference>
<dbReference type="AlphaFoldDB" id="A0AAW2VY21"/>
<protein>
    <submittedName>
        <fullName evidence="1">Uncharacterized protein</fullName>
    </submittedName>
</protein>
<sequence>MALDLQGGWCFRLLRVPDGWAVLLPVESELLRSPPGARNPSRRRWHSLSSYVEAMYSFGSLCGICMEVSWRKPCSGHPSIG</sequence>
<gene>
    <name evidence="1" type="ORF">Slati_2716400</name>
</gene>
<evidence type="ECO:0000313" key="1">
    <source>
        <dbReference type="EMBL" id="KAL0433821.1"/>
    </source>
</evidence>
<accession>A0AAW2VY21</accession>
<dbReference type="EMBL" id="JACGWN010000009">
    <property type="protein sequence ID" value="KAL0433821.1"/>
    <property type="molecule type" value="Genomic_DNA"/>
</dbReference>
<name>A0AAW2VY21_9LAMI</name>
<proteinExistence type="predicted"/>
<comment type="caution">
    <text evidence="1">The sequence shown here is derived from an EMBL/GenBank/DDBJ whole genome shotgun (WGS) entry which is preliminary data.</text>
</comment>
<organism evidence="1">
    <name type="scientific">Sesamum latifolium</name>
    <dbReference type="NCBI Taxonomy" id="2727402"/>
    <lineage>
        <taxon>Eukaryota</taxon>
        <taxon>Viridiplantae</taxon>
        <taxon>Streptophyta</taxon>
        <taxon>Embryophyta</taxon>
        <taxon>Tracheophyta</taxon>
        <taxon>Spermatophyta</taxon>
        <taxon>Magnoliopsida</taxon>
        <taxon>eudicotyledons</taxon>
        <taxon>Gunneridae</taxon>
        <taxon>Pentapetalae</taxon>
        <taxon>asterids</taxon>
        <taxon>lamiids</taxon>
        <taxon>Lamiales</taxon>
        <taxon>Pedaliaceae</taxon>
        <taxon>Sesamum</taxon>
    </lineage>
</organism>